<keyword evidence="1" id="KW-0732">Signal</keyword>
<dbReference type="AlphaFoldDB" id="A0AAW4XQT1"/>
<sequence>MMNRRAWMQYSAAVAAVVCMASTPLVASAADMAPDAMIKQLSDEVLNTLKTDQAIRNGDVSKITSYVDSVVMPNVDFRRMMASAVGPKWRTATASQQQQLQDEFKKLMVNTYAGALHQVSDQTINVKPVRMQAGDKEVVVRSEILGRGDPIQLDYRLQKTPGQGMGWKIYNLNVMGIWMVETYRNQFQEELNKPGGSPQTLIDSIAARNKANAGKK</sequence>
<dbReference type="RefSeq" id="WP_230770542.1">
    <property type="nucleotide sequence ID" value="NZ_JAJNCT010000003.1"/>
</dbReference>
<dbReference type="PANTHER" id="PTHR36573">
    <property type="entry name" value="INTERMEMBRANE PHOSPHOLIPID TRANSPORT SYSTEM BINDING PROTEIN MLAC"/>
    <property type="match status" value="1"/>
</dbReference>
<dbReference type="PIRSF" id="PIRSF004649">
    <property type="entry name" value="MlaC"/>
    <property type="match status" value="1"/>
</dbReference>
<evidence type="ECO:0000313" key="2">
    <source>
        <dbReference type="EMBL" id="MCD2163682.1"/>
    </source>
</evidence>
<dbReference type="Gene3D" id="3.10.450.50">
    <property type="match status" value="1"/>
</dbReference>
<dbReference type="PANTHER" id="PTHR36573:SF1">
    <property type="entry name" value="INTERMEMBRANE PHOSPHOLIPID TRANSPORT SYSTEM BINDING PROTEIN MLAC"/>
    <property type="match status" value="1"/>
</dbReference>
<accession>A0AAW4XQT1</accession>
<dbReference type="EMBL" id="JAJNCT010000003">
    <property type="protein sequence ID" value="MCD2163682.1"/>
    <property type="molecule type" value="Genomic_DNA"/>
</dbReference>
<protein>
    <submittedName>
        <fullName evidence="2">ABC transporter substrate-binding protein</fullName>
    </submittedName>
</protein>
<organism evidence="2 3">
    <name type="scientific">Comamonas koreensis</name>
    <dbReference type="NCBI Taxonomy" id="160825"/>
    <lineage>
        <taxon>Bacteria</taxon>
        <taxon>Pseudomonadati</taxon>
        <taxon>Pseudomonadota</taxon>
        <taxon>Betaproteobacteria</taxon>
        <taxon>Burkholderiales</taxon>
        <taxon>Comamonadaceae</taxon>
        <taxon>Comamonas</taxon>
    </lineage>
</organism>
<feature type="chain" id="PRO_5043913226" evidence="1">
    <location>
        <begin position="30"/>
        <end position="216"/>
    </location>
</feature>
<reference evidence="2 3" key="1">
    <citation type="submission" date="2021-11" db="EMBL/GenBank/DDBJ databases">
        <title>Genome sequence.</title>
        <authorList>
            <person name="Sun Q."/>
        </authorList>
    </citation>
    <scope>NUCLEOTIDE SEQUENCE [LARGE SCALE GENOMIC DNA]</scope>
    <source>
        <strain evidence="2 3">KCTC 12005</strain>
    </source>
</reference>
<feature type="signal peptide" evidence="1">
    <location>
        <begin position="1"/>
        <end position="29"/>
    </location>
</feature>
<name>A0AAW4XQT1_9BURK</name>
<dbReference type="Gene3D" id="1.10.10.640">
    <property type="entry name" value="phospholipid-binding protein"/>
    <property type="match status" value="1"/>
</dbReference>
<dbReference type="PROSITE" id="PS51318">
    <property type="entry name" value="TAT"/>
    <property type="match status" value="1"/>
</dbReference>
<gene>
    <name evidence="2" type="ORF">LPW39_00855</name>
</gene>
<proteinExistence type="predicted"/>
<dbReference type="InterPro" id="IPR006311">
    <property type="entry name" value="TAT_signal"/>
</dbReference>
<dbReference type="InterPro" id="IPR008869">
    <property type="entry name" value="MlaC/ttg2D"/>
</dbReference>
<evidence type="ECO:0000313" key="3">
    <source>
        <dbReference type="Proteomes" id="UP001199260"/>
    </source>
</evidence>
<keyword evidence="3" id="KW-1185">Reference proteome</keyword>
<dbReference type="Proteomes" id="UP001199260">
    <property type="component" value="Unassembled WGS sequence"/>
</dbReference>
<dbReference type="Pfam" id="PF05494">
    <property type="entry name" value="MlaC"/>
    <property type="match status" value="1"/>
</dbReference>
<evidence type="ECO:0000256" key="1">
    <source>
        <dbReference type="SAM" id="SignalP"/>
    </source>
</evidence>
<comment type="caution">
    <text evidence="2">The sequence shown here is derived from an EMBL/GenBank/DDBJ whole genome shotgun (WGS) entry which is preliminary data.</text>
</comment>